<evidence type="ECO:0000256" key="2">
    <source>
        <dbReference type="ARBA" id="ARBA00011901"/>
    </source>
</evidence>
<dbReference type="SMART" id="SM00458">
    <property type="entry name" value="RICIN"/>
    <property type="match status" value="3"/>
</dbReference>
<dbReference type="PROSITE" id="PS50231">
    <property type="entry name" value="RICIN_B_LECTIN"/>
    <property type="match status" value="3"/>
</dbReference>
<dbReference type="CDD" id="cd06583">
    <property type="entry name" value="PGRP"/>
    <property type="match status" value="1"/>
</dbReference>
<dbReference type="SUPFAM" id="SSF50370">
    <property type="entry name" value="Ricin B-like lectins"/>
    <property type="match status" value="3"/>
</dbReference>
<comment type="catalytic activity">
    <reaction evidence="1">
        <text>Hydrolyzes the link between N-acetylmuramoyl residues and L-amino acid residues in certain cell-wall glycopeptides.</text>
        <dbReference type="EC" id="3.5.1.28"/>
    </reaction>
</comment>
<feature type="compositionally biased region" description="Basic and acidic residues" evidence="5">
    <location>
        <begin position="78"/>
        <end position="90"/>
    </location>
</feature>
<dbReference type="EMBL" id="MPKA01000090">
    <property type="protein sequence ID" value="OLU44987.1"/>
    <property type="molecule type" value="Genomic_DNA"/>
</dbReference>
<protein>
    <recommendedName>
        <fullName evidence="2">N-acetylmuramoyl-L-alanine amidase</fullName>
        <ecNumber evidence="2">3.5.1.28</ecNumber>
    </recommendedName>
</protein>
<dbReference type="STRING" id="1862672.BO225_09340"/>
<dbReference type="PANTHER" id="PTHR30417">
    <property type="entry name" value="N-ACETYLMURAMOYL-L-ALANINE AMIDASE AMID"/>
    <property type="match status" value="1"/>
</dbReference>
<evidence type="ECO:0000256" key="4">
    <source>
        <dbReference type="ARBA" id="ARBA00023316"/>
    </source>
</evidence>
<dbReference type="InterPro" id="IPR035992">
    <property type="entry name" value="Ricin_B-like_lectins"/>
</dbReference>
<reference evidence="8 9" key="1">
    <citation type="submission" date="2016-11" db="EMBL/GenBank/DDBJ databases">
        <title>Description of two novel members of the family Erysipelotrichaceae: Ileibacterium lipovorans gen. nov., sp. nov. and Dubosiella newyorkensis, gen. nov., sp. nov.</title>
        <authorList>
            <person name="Cox L.M."/>
            <person name="Sohn J."/>
            <person name="Tyrrell K.L."/>
            <person name="Citron D.M."/>
            <person name="Lawson P.A."/>
            <person name="Patel N.B."/>
            <person name="Iizumi T."/>
            <person name="Perez-Perez G.I."/>
            <person name="Goldstein E.J."/>
            <person name="Blaser M.J."/>
        </authorList>
    </citation>
    <scope>NUCLEOTIDE SEQUENCE [LARGE SCALE GENOMIC DNA]</scope>
    <source>
        <strain evidence="8 9">NYU-BL-A4</strain>
    </source>
</reference>
<gene>
    <name evidence="8" type="ORF">BO225_09340</name>
</gene>
<dbReference type="GeneID" id="78276143"/>
<dbReference type="PANTHER" id="PTHR30417:SF1">
    <property type="entry name" value="N-ACETYLMURAMOYL-L-ALANINE AMIDASE AMID"/>
    <property type="match status" value="1"/>
</dbReference>
<dbReference type="InterPro" id="IPR051206">
    <property type="entry name" value="NAMLAA_amidase_2"/>
</dbReference>
<evidence type="ECO:0000259" key="7">
    <source>
        <dbReference type="SMART" id="SM00644"/>
    </source>
</evidence>
<dbReference type="GO" id="GO:0071555">
    <property type="term" value="P:cell wall organization"/>
    <property type="evidence" value="ECO:0007669"/>
    <property type="project" value="UniProtKB-KW"/>
</dbReference>
<keyword evidence="4" id="KW-0961">Cell wall biogenesis/degradation</keyword>
<evidence type="ECO:0000256" key="1">
    <source>
        <dbReference type="ARBA" id="ARBA00001561"/>
    </source>
</evidence>
<proteinExistence type="predicted"/>
<name>A0A1U7NKP7_9FIRM</name>
<dbReference type="RefSeq" id="WP_076341992.1">
    <property type="nucleotide sequence ID" value="NZ_CAPDDE010000008.1"/>
</dbReference>
<evidence type="ECO:0000313" key="8">
    <source>
        <dbReference type="EMBL" id="OLU44987.1"/>
    </source>
</evidence>
<keyword evidence="3" id="KW-0378">Hydrolase</keyword>
<dbReference type="Gene3D" id="2.80.10.50">
    <property type="match status" value="6"/>
</dbReference>
<feature type="domain" description="Ricin B lectin" evidence="6">
    <location>
        <begin position="292"/>
        <end position="424"/>
    </location>
</feature>
<keyword evidence="9" id="KW-1185">Reference proteome</keyword>
<dbReference type="Pfam" id="PF01510">
    <property type="entry name" value="Amidase_2"/>
    <property type="match status" value="1"/>
</dbReference>
<dbReference type="Pfam" id="PF14200">
    <property type="entry name" value="RicinB_lectin_2"/>
    <property type="match status" value="3"/>
</dbReference>
<feature type="domain" description="Ricin B lectin" evidence="6">
    <location>
        <begin position="448"/>
        <end position="585"/>
    </location>
</feature>
<feature type="region of interest" description="Disordered" evidence="5">
    <location>
        <begin position="78"/>
        <end position="111"/>
    </location>
</feature>
<evidence type="ECO:0000313" key="9">
    <source>
        <dbReference type="Proteomes" id="UP000186705"/>
    </source>
</evidence>
<dbReference type="Gene3D" id="3.40.80.10">
    <property type="entry name" value="Peptidoglycan recognition protein-like"/>
    <property type="match status" value="1"/>
</dbReference>
<feature type="domain" description="N-acetylmuramoyl-L-alanine amidase" evidence="7">
    <location>
        <begin position="611"/>
        <end position="743"/>
    </location>
</feature>
<dbReference type="GO" id="GO:0009253">
    <property type="term" value="P:peptidoglycan catabolic process"/>
    <property type="evidence" value="ECO:0007669"/>
    <property type="project" value="InterPro"/>
</dbReference>
<dbReference type="GO" id="GO:0008745">
    <property type="term" value="F:N-acetylmuramoyl-L-alanine amidase activity"/>
    <property type="evidence" value="ECO:0007669"/>
    <property type="project" value="UniProtKB-EC"/>
</dbReference>
<sequence>MKNKWVAGLAVASGIGIVSLAQGIQILANDGSEPIIIASEEGNQEPETIQTDGLDNNESEYEDVDQNNNENIQNQKDEVQQEEQFFAKEDQSEETIDESKLLESQEPVVSPNEVVDDLKSAGAGSAQYIKDGEYFIASSLNSDKVLDVNGGSKSNGGNVQIYENNGTNAQIWKVVYDKKGGYYSLTNKGSGKVLDVNAGLAQNSNNIQQYAWNGTNAQKWHIVPTTAGYKLVSAINPNYVLDLSGANTRNGTNIQIYQNNNTKAQSWIFQELINEVAYLDKLASQNKNTLENGIYLIRNTGTGKYLTVSNSSNSNGANIEITSTSNQETQKWKVEHDSIGYVTLINMNSGRVLDISGASKVNGTNIQQYDSNNTRAQKWITIKNGGALQLISALSSTLRMSVNGSNVDSEKNKGTSASQAWVFTKTTSIREEASNLASKNKGTVADGYYEFHSAINDKLVFDIAGAETKKGANLQIYTSNGTNAQRFKIITDALGFSSILNVHAKKYISVAGSASNFTNLSISDDNSNSWNEKWIFQKNADGTIKIMSAMNTNYVIDILSGLGKSGQNVQLYTWNGTNAQKFNLKKLNISDSSVQFSNSNYVSKWVHAHQNNYTDGREGNKITHITIHHMDGVSSAENCGHVFQNPNREASAHYGIGRNGEICQYVDEKNTAWANGNWNSNLHSVSIENSDGSYPTGHSLTTQTMNSLIRLVADIAARNVLGRLEYGKNVNVHGDVGNTACPGPYIRNNLSYIISSANRINGY</sequence>
<evidence type="ECO:0000256" key="5">
    <source>
        <dbReference type="SAM" id="MobiDB-lite"/>
    </source>
</evidence>
<dbReference type="OrthoDB" id="3186156at2"/>
<dbReference type="GO" id="GO:0009254">
    <property type="term" value="P:peptidoglycan turnover"/>
    <property type="evidence" value="ECO:0007669"/>
    <property type="project" value="TreeGrafter"/>
</dbReference>
<dbReference type="InterPro" id="IPR036505">
    <property type="entry name" value="Amidase/PGRP_sf"/>
</dbReference>
<evidence type="ECO:0000256" key="3">
    <source>
        <dbReference type="ARBA" id="ARBA00022801"/>
    </source>
</evidence>
<dbReference type="AlphaFoldDB" id="A0A1U7NKP7"/>
<feature type="domain" description="Ricin B lectin" evidence="6">
    <location>
        <begin position="132"/>
        <end position="270"/>
    </location>
</feature>
<accession>A0A1U7NKP7</accession>
<dbReference type="CDD" id="cd00161">
    <property type="entry name" value="beta-trefoil_Ricin-like"/>
    <property type="match status" value="3"/>
</dbReference>
<comment type="caution">
    <text evidence="8">The sequence shown here is derived from an EMBL/GenBank/DDBJ whole genome shotgun (WGS) entry which is preliminary data.</text>
</comment>
<organism evidence="8 9">
    <name type="scientific">Dubosiella newyorkensis</name>
    <dbReference type="NCBI Taxonomy" id="1862672"/>
    <lineage>
        <taxon>Bacteria</taxon>
        <taxon>Bacillati</taxon>
        <taxon>Bacillota</taxon>
        <taxon>Erysipelotrichia</taxon>
        <taxon>Erysipelotrichales</taxon>
        <taxon>Erysipelotrichaceae</taxon>
        <taxon>Dubosiella</taxon>
    </lineage>
</organism>
<dbReference type="SMART" id="SM00644">
    <property type="entry name" value="Ami_2"/>
    <property type="match status" value="1"/>
</dbReference>
<dbReference type="EC" id="3.5.1.28" evidence="2"/>
<evidence type="ECO:0000259" key="6">
    <source>
        <dbReference type="SMART" id="SM00458"/>
    </source>
</evidence>
<dbReference type="InterPro" id="IPR000772">
    <property type="entry name" value="Ricin_B_lectin"/>
</dbReference>
<dbReference type="Proteomes" id="UP000186705">
    <property type="component" value="Unassembled WGS sequence"/>
</dbReference>
<dbReference type="InterPro" id="IPR002502">
    <property type="entry name" value="Amidase_domain"/>
</dbReference>
<dbReference type="SUPFAM" id="SSF55846">
    <property type="entry name" value="N-acetylmuramoyl-L-alanine amidase-like"/>
    <property type="match status" value="1"/>
</dbReference>